<protein>
    <submittedName>
        <fullName evidence="3">LLM class F420-dependent oxidoreductase</fullName>
    </submittedName>
</protein>
<dbReference type="InterPro" id="IPR011251">
    <property type="entry name" value="Luciferase-like_dom"/>
</dbReference>
<dbReference type="PANTHER" id="PTHR43244:SF1">
    <property type="entry name" value="5,10-METHYLENETETRAHYDROMETHANOPTERIN REDUCTASE"/>
    <property type="match status" value="1"/>
</dbReference>
<sequence length="340" mass="36892">MRLGLALGYGGEPMEEVLPVVRHAERIGVDSVWSVEEYGPDAVSVLGYLAATTTRIELGTAIMQIPARTPAATAMTAMTLDVLSGGRFRLGLGLSVPWIVEGWHGLPCDRPLQRTREYVEIVRRAVAHEERVRHDGAIYSLPYTGPGSTGRARPIRSEMAPLRSRIPLYLAAIGPRNLALTGEIADGWLSGMYAPEHEAALLAPLDEGIARAGRDRADVKICPIVYAARADTVREGRDKLRPLYAHLIGAVAPGVRNTYFDVACQMGYQGPAEDIRKRFADGDKAAATAAVPDRLVEEIALCGPLDAIAARVREWKDSRVDTLIVLDRDTEILDAAQAVL</sequence>
<dbReference type="EMBL" id="QMEY01000002">
    <property type="protein sequence ID" value="RBQ20635.1"/>
    <property type="molecule type" value="Genomic_DNA"/>
</dbReference>
<dbReference type="NCBIfam" id="TIGR03559">
    <property type="entry name" value="F420_Rv3520c"/>
    <property type="match status" value="1"/>
</dbReference>
<accession>A0A366M362</accession>
<gene>
    <name evidence="3" type="ORF">DP939_05970</name>
</gene>
<dbReference type="GO" id="GO:0016705">
    <property type="term" value="F:oxidoreductase activity, acting on paired donors, with incorporation or reduction of molecular oxygen"/>
    <property type="evidence" value="ECO:0007669"/>
    <property type="project" value="InterPro"/>
</dbReference>
<dbReference type="AlphaFoldDB" id="A0A366M362"/>
<evidence type="ECO:0000259" key="2">
    <source>
        <dbReference type="Pfam" id="PF00296"/>
    </source>
</evidence>
<dbReference type="SUPFAM" id="SSF51679">
    <property type="entry name" value="Bacterial luciferase-like"/>
    <property type="match status" value="1"/>
</dbReference>
<dbReference type="Pfam" id="PF00296">
    <property type="entry name" value="Bac_luciferase"/>
    <property type="match status" value="1"/>
</dbReference>
<dbReference type="Gene3D" id="3.20.20.30">
    <property type="entry name" value="Luciferase-like domain"/>
    <property type="match status" value="1"/>
</dbReference>
<dbReference type="CDD" id="cd01097">
    <property type="entry name" value="Tetrahydromethanopterin_reductase"/>
    <property type="match status" value="1"/>
</dbReference>
<dbReference type="OrthoDB" id="5241778at2"/>
<comment type="caution">
    <text evidence="3">The sequence shown here is derived from an EMBL/GenBank/DDBJ whole genome shotgun (WGS) entry which is preliminary data.</text>
</comment>
<dbReference type="InterPro" id="IPR050564">
    <property type="entry name" value="F420-G6PD/mer"/>
</dbReference>
<dbReference type="InterPro" id="IPR019951">
    <property type="entry name" value="F420_OxRdatse_Rv3520c_pred"/>
</dbReference>
<feature type="domain" description="Luciferase-like" evidence="2">
    <location>
        <begin position="5"/>
        <end position="321"/>
    </location>
</feature>
<dbReference type="Proteomes" id="UP000253303">
    <property type="component" value="Unassembled WGS sequence"/>
</dbReference>
<dbReference type="PANTHER" id="PTHR43244">
    <property type="match status" value="1"/>
</dbReference>
<evidence type="ECO:0000256" key="1">
    <source>
        <dbReference type="ARBA" id="ARBA00023002"/>
    </source>
</evidence>
<dbReference type="RefSeq" id="WP_113979594.1">
    <property type="nucleotide sequence ID" value="NZ_QMEY01000002.1"/>
</dbReference>
<name>A0A366M362_9ACTN</name>
<evidence type="ECO:0000313" key="4">
    <source>
        <dbReference type="Proteomes" id="UP000253303"/>
    </source>
</evidence>
<keyword evidence="1" id="KW-0560">Oxidoreductase</keyword>
<proteinExistence type="predicted"/>
<evidence type="ECO:0000313" key="3">
    <source>
        <dbReference type="EMBL" id="RBQ20635.1"/>
    </source>
</evidence>
<reference evidence="3 4" key="1">
    <citation type="submission" date="2018-06" db="EMBL/GenBank/DDBJ databases">
        <title>Sphaerisporangium craniellae sp. nov., isolated from a marine sponge in the South China Sea.</title>
        <authorList>
            <person name="Li L."/>
        </authorList>
    </citation>
    <scope>NUCLEOTIDE SEQUENCE [LARGE SCALE GENOMIC DNA]</scope>
    <source>
        <strain evidence="3 4">LHW63015</strain>
    </source>
</reference>
<organism evidence="3 4">
    <name type="scientific">Spongiactinospora rosea</name>
    <dbReference type="NCBI Taxonomy" id="2248750"/>
    <lineage>
        <taxon>Bacteria</taxon>
        <taxon>Bacillati</taxon>
        <taxon>Actinomycetota</taxon>
        <taxon>Actinomycetes</taxon>
        <taxon>Streptosporangiales</taxon>
        <taxon>Streptosporangiaceae</taxon>
        <taxon>Spongiactinospora</taxon>
    </lineage>
</organism>
<keyword evidence="4" id="KW-1185">Reference proteome</keyword>
<dbReference type="InterPro" id="IPR036661">
    <property type="entry name" value="Luciferase-like_sf"/>
</dbReference>